<comment type="caution">
    <text evidence="7">The sequence shown here is derived from an EMBL/GenBank/DDBJ whole genome shotgun (WGS) entry which is preliminary data.</text>
</comment>
<proteinExistence type="predicted"/>
<dbReference type="GO" id="GO:0015171">
    <property type="term" value="F:amino acid transmembrane transporter activity"/>
    <property type="evidence" value="ECO:0007669"/>
    <property type="project" value="TreeGrafter"/>
</dbReference>
<dbReference type="Proteomes" id="UP000434639">
    <property type="component" value="Unassembled WGS sequence"/>
</dbReference>
<feature type="transmembrane region" description="Helical" evidence="6">
    <location>
        <begin position="141"/>
        <end position="161"/>
    </location>
</feature>
<keyword evidence="8" id="KW-1185">Reference proteome</keyword>
<keyword evidence="5 6" id="KW-0472">Membrane</keyword>
<accession>A0A7X2S5I1</accession>
<dbReference type="Pfam" id="PF01810">
    <property type="entry name" value="LysE"/>
    <property type="match status" value="1"/>
</dbReference>
<evidence type="ECO:0000313" key="7">
    <source>
        <dbReference type="EMBL" id="MTH53648.1"/>
    </source>
</evidence>
<dbReference type="GO" id="GO:0005886">
    <property type="term" value="C:plasma membrane"/>
    <property type="evidence" value="ECO:0007669"/>
    <property type="project" value="UniProtKB-SubCell"/>
</dbReference>
<evidence type="ECO:0000256" key="5">
    <source>
        <dbReference type="ARBA" id="ARBA00023136"/>
    </source>
</evidence>
<reference evidence="7 8" key="1">
    <citation type="journal article" date="2017" name="Int. J. Syst. Evol. Microbiol.">
        <title>Bacillus mangrovi sp. nov., isolated from a sediment sample from a mangrove forest.</title>
        <authorList>
            <person name="Gupta V."/>
            <person name="Singh P.K."/>
            <person name="Korpole S."/>
            <person name="Tanuku N.R.S."/>
            <person name="Pinnaka A.K."/>
        </authorList>
    </citation>
    <scope>NUCLEOTIDE SEQUENCE [LARGE SCALE GENOMIC DNA]</scope>
    <source>
        <strain evidence="7 8">KCTC 33872</strain>
    </source>
</reference>
<feature type="transmembrane region" description="Helical" evidence="6">
    <location>
        <begin position="173"/>
        <end position="194"/>
    </location>
</feature>
<name>A0A7X2S5I1_9BACI</name>
<keyword evidence="4 6" id="KW-1133">Transmembrane helix</keyword>
<sequence length="195" mass="20682">MILLKAMILGFSVSAPVGPIGILCIQRTLARGRAAGWFTGLGAVTANLIYAGAAAYGFSAAAGFLLQYELYLKLFGTGFLLYLGVKTYRKKPAAEAAKLQGDTLVRMYTSTFLLMISNPSTILNFAAMFSGLGFGGGPETATVLVIGVFTGALLWWTLLSFGVHALRRRVNPLLPFINKAAGILICVLGALSFFS</sequence>
<dbReference type="OrthoDB" id="7874789at2"/>
<feature type="transmembrane region" description="Helical" evidence="6">
    <location>
        <begin position="108"/>
        <end position="129"/>
    </location>
</feature>
<dbReference type="InterPro" id="IPR001123">
    <property type="entry name" value="LeuE-type"/>
</dbReference>
<feature type="transmembrane region" description="Helical" evidence="6">
    <location>
        <begin position="6"/>
        <end position="25"/>
    </location>
</feature>
<protein>
    <submittedName>
        <fullName evidence="7">LysE family translocator</fullName>
    </submittedName>
</protein>
<dbReference type="PANTHER" id="PTHR30086">
    <property type="entry name" value="ARGININE EXPORTER PROTEIN ARGO"/>
    <property type="match status" value="1"/>
</dbReference>
<feature type="transmembrane region" description="Helical" evidence="6">
    <location>
        <begin position="70"/>
        <end position="88"/>
    </location>
</feature>
<evidence type="ECO:0000256" key="2">
    <source>
        <dbReference type="ARBA" id="ARBA00022475"/>
    </source>
</evidence>
<keyword evidence="2" id="KW-1003">Cell membrane</keyword>
<comment type="subcellular location">
    <subcellularLocation>
        <location evidence="1">Cell membrane</location>
        <topology evidence="1">Multi-pass membrane protein</topology>
    </subcellularLocation>
</comment>
<evidence type="ECO:0000256" key="1">
    <source>
        <dbReference type="ARBA" id="ARBA00004651"/>
    </source>
</evidence>
<dbReference type="PANTHER" id="PTHR30086:SF20">
    <property type="entry name" value="ARGININE EXPORTER PROTEIN ARGO-RELATED"/>
    <property type="match status" value="1"/>
</dbReference>
<feature type="transmembrane region" description="Helical" evidence="6">
    <location>
        <begin position="37"/>
        <end position="58"/>
    </location>
</feature>
<gene>
    <name evidence="7" type="ORF">GKZ89_09555</name>
</gene>
<evidence type="ECO:0000256" key="6">
    <source>
        <dbReference type="SAM" id="Phobius"/>
    </source>
</evidence>
<evidence type="ECO:0000313" key="8">
    <source>
        <dbReference type="Proteomes" id="UP000434639"/>
    </source>
</evidence>
<dbReference type="RefSeq" id="WP_155112178.1">
    <property type="nucleotide sequence ID" value="NZ_WMIB01000007.1"/>
</dbReference>
<dbReference type="EMBL" id="WMIB01000007">
    <property type="protein sequence ID" value="MTH53648.1"/>
    <property type="molecule type" value="Genomic_DNA"/>
</dbReference>
<evidence type="ECO:0000256" key="4">
    <source>
        <dbReference type="ARBA" id="ARBA00022989"/>
    </source>
</evidence>
<keyword evidence="3 6" id="KW-0812">Transmembrane</keyword>
<organism evidence="7 8">
    <name type="scientific">Metabacillus mangrovi</name>
    <dbReference type="NCBI Taxonomy" id="1491830"/>
    <lineage>
        <taxon>Bacteria</taxon>
        <taxon>Bacillati</taxon>
        <taxon>Bacillota</taxon>
        <taxon>Bacilli</taxon>
        <taxon>Bacillales</taxon>
        <taxon>Bacillaceae</taxon>
        <taxon>Metabacillus</taxon>
    </lineage>
</organism>
<dbReference type="AlphaFoldDB" id="A0A7X2S5I1"/>
<evidence type="ECO:0000256" key="3">
    <source>
        <dbReference type="ARBA" id="ARBA00022692"/>
    </source>
</evidence>